<dbReference type="EMBL" id="BKCJ011354829">
    <property type="protein sequence ID" value="GFD24748.1"/>
    <property type="molecule type" value="Genomic_DNA"/>
</dbReference>
<feature type="region of interest" description="Disordered" evidence="1">
    <location>
        <begin position="1"/>
        <end position="44"/>
    </location>
</feature>
<sequence>MGPSFSSPTPPSKLPVNGGERRSTVAAHRKPPPDHRRTTTDHQSTMVEIVVWQVGFRSNTGQVATWHHQREPRGSCLNSPAMAKLGV</sequence>
<proteinExistence type="predicted"/>
<reference evidence="2" key="1">
    <citation type="journal article" date="2019" name="Sci. Rep.">
        <title>Draft genome of Tanacetum cinerariifolium, the natural source of mosquito coil.</title>
        <authorList>
            <person name="Yamashiro T."/>
            <person name="Shiraishi A."/>
            <person name="Satake H."/>
            <person name="Nakayama K."/>
        </authorList>
    </citation>
    <scope>NUCLEOTIDE SEQUENCE</scope>
</reference>
<gene>
    <name evidence="2" type="ORF">Tci_896717</name>
</gene>
<comment type="caution">
    <text evidence="2">The sequence shown here is derived from an EMBL/GenBank/DDBJ whole genome shotgun (WGS) entry which is preliminary data.</text>
</comment>
<evidence type="ECO:0000256" key="1">
    <source>
        <dbReference type="SAM" id="MobiDB-lite"/>
    </source>
</evidence>
<feature type="compositionally biased region" description="Basic and acidic residues" evidence="1">
    <location>
        <begin position="31"/>
        <end position="40"/>
    </location>
</feature>
<protein>
    <submittedName>
        <fullName evidence="2">Uncharacterized protein</fullName>
    </submittedName>
</protein>
<name>A0A699UTT3_TANCI</name>
<accession>A0A699UTT3</accession>
<organism evidence="2">
    <name type="scientific">Tanacetum cinerariifolium</name>
    <name type="common">Dalmatian daisy</name>
    <name type="synonym">Chrysanthemum cinerariifolium</name>
    <dbReference type="NCBI Taxonomy" id="118510"/>
    <lineage>
        <taxon>Eukaryota</taxon>
        <taxon>Viridiplantae</taxon>
        <taxon>Streptophyta</taxon>
        <taxon>Embryophyta</taxon>
        <taxon>Tracheophyta</taxon>
        <taxon>Spermatophyta</taxon>
        <taxon>Magnoliopsida</taxon>
        <taxon>eudicotyledons</taxon>
        <taxon>Gunneridae</taxon>
        <taxon>Pentapetalae</taxon>
        <taxon>asterids</taxon>
        <taxon>campanulids</taxon>
        <taxon>Asterales</taxon>
        <taxon>Asteraceae</taxon>
        <taxon>Asteroideae</taxon>
        <taxon>Anthemideae</taxon>
        <taxon>Anthemidinae</taxon>
        <taxon>Tanacetum</taxon>
    </lineage>
</organism>
<dbReference type="AlphaFoldDB" id="A0A699UTT3"/>
<feature type="region of interest" description="Disordered" evidence="1">
    <location>
        <begin position="67"/>
        <end position="87"/>
    </location>
</feature>
<evidence type="ECO:0000313" key="2">
    <source>
        <dbReference type="EMBL" id="GFD24748.1"/>
    </source>
</evidence>
<feature type="non-terminal residue" evidence="2">
    <location>
        <position position="87"/>
    </location>
</feature>